<dbReference type="InterPro" id="IPR026960">
    <property type="entry name" value="RVT-Znf"/>
</dbReference>
<evidence type="ECO:0000259" key="1">
    <source>
        <dbReference type="Pfam" id="PF13966"/>
    </source>
</evidence>
<dbReference type="EMBL" id="CP136897">
    <property type="protein sequence ID" value="WOL17756.1"/>
    <property type="molecule type" value="Genomic_DNA"/>
</dbReference>
<dbReference type="Proteomes" id="UP001327560">
    <property type="component" value="Chromosome 8"/>
</dbReference>
<evidence type="ECO:0000313" key="3">
    <source>
        <dbReference type="Proteomes" id="UP001327560"/>
    </source>
</evidence>
<reference evidence="2 3" key="1">
    <citation type="submission" date="2023-10" db="EMBL/GenBank/DDBJ databases">
        <title>Chromosome-scale genome assembly provides insights into flower coloration mechanisms of Canna indica.</title>
        <authorList>
            <person name="Li C."/>
        </authorList>
    </citation>
    <scope>NUCLEOTIDE SEQUENCE [LARGE SCALE GENOMIC DNA]</scope>
    <source>
        <tissue evidence="2">Flower</tissue>
    </source>
</reference>
<evidence type="ECO:0000313" key="2">
    <source>
        <dbReference type="EMBL" id="WOL17756.1"/>
    </source>
</evidence>
<dbReference type="AlphaFoldDB" id="A0AAQ3L401"/>
<protein>
    <recommendedName>
        <fullName evidence="1">Reverse transcriptase zinc-binding domain-containing protein</fullName>
    </recommendedName>
</protein>
<accession>A0AAQ3L401</accession>
<name>A0AAQ3L401_9LILI</name>
<gene>
    <name evidence="2" type="ORF">Cni_G26549</name>
</gene>
<dbReference type="Pfam" id="PF13966">
    <property type="entry name" value="zf-RVT"/>
    <property type="match status" value="1"/>
</dbReference>
<sequence>MHNKLPTAERLFRFGMVNSQCCALCSSHQETSSHLFFDCEVARALWELIEGSFIGIKSVLSFIGLYGGSTLGGGNFGSPALALCLNAVYSLWIARNNVVFENVSPHIESLFANTLALTVHYVENSNHTKYESKNSNNSTQVDVG</sequence>
<proteinExistence type="predicted"/>
<keyword evidence="3" id="KW-1185">Reference proteome</keyword>
<feature type="domain" description="Reverse transcriptase zinc-binding" evidence="1">
    <location>
        <begin position="1"/>
        <end position="46"/>
    </location>
</feature>
<organism evidence="2 3">
    <name type="scientific">Canna indica</name>
    <name type="common">Indian-shot</name>
    <dbReference type="NCBI Taxonomy" id="4628"/>
    <lineage>
        <taxon>Eukaryota</taxon>
        <taxon>Viridiplantae</taxon>
        <taxon>Streptophyta</taxon>
        <taxon>Embryophyta</taxon>
        <taxon>Tracheophyta</taxon>
        <taxon>Spermatophyta</taxon>
        <taxon>Magnoliopsida</taxon>
        <taxon>Liliopsida</taxon>
        <taxon>Zingiberales</taxon>
        <taxon>Cannaceae</taxon>
        <taxon>Canna</taxon>
    </lineage>
</organism>